<reference evidence="2 3" key="1">
    <citation type="journal article" date="2015" name="Genome Announc.">
        <title>Draft Genome Sequence of a Heterotrophic Facultative Anaerobic Thermophilic Bacterium, Ardenticatena maritima Strain 110ST.</title>
        <authorList>
            <person name="Kawaichi S."/>
            <person name="Yoshida T."/>
            <person name="Sako Y."/>
            <person name="Nakamura R."/>
        </authorList>
    </citation>
    <scope>NUCLEOTIDE SEQUENCE [LARGE SCALE GENOMIC DNA]</scope>
    <source>
        <strain evidence="2 3">110S</strain>
    </source>
</reference>
<feature type="region of interest" description="Disordered" evidence="1">
    <location>
        <begin position="15"/>
        <end position="45"/>
    </location>
</feature>
<evidence type="ECO:0000256" key="1">
    <source>
        <dbReference type="SAM" id="MobiDB-lite"/>
    </source>
</evidence>
<gene>
    <name evidence="2" type="ORF">ARMA_2321</name>
</gene>
<dbReference type="AlphaFoldDB" id="A0A0M9UDD5"/>
<sequence length="45" mass="5052">MKLPPKYVTLRPFHPIRLKSPNPRKGIETPTHGGVVSEYPASEKP</sequence>
<protein>
    <submittedName>
        <fullName evidence="2">Uncharacterized protein</fullName>
    </submittedName>
</protein>
<keyword evidence="3" id="KW-1185">Reference proteome</keyword>
<evidence type="ECO:0000313" key="3">
    <source>
        <dbReference type="Proteomes" id="UP000037784"/>
    </source>
</evidence>
<organism evidence="2 3">
    <name type="scientific">Ardenticatena maritima</name>
    <dbReference type="NCBI Taxonomy" id="872965"/>
    <lineage>
        <taxon>Bacteria</taxon>
        <taxon>Bacillati</taxon>
        <taxon>Chloroflexota</taxon>
        <taxon>Ardenticatenia</taxon>
        <taxon>Ardenticatenales</taxon>
        <taxon>Ardenticatenaceae</taxon>
        <taxon>Ardenticatena</taxon>
    </lineage>
</organism>
<comment type="caution">
    <text evidence="2">The sequence shown here is derived from an EMBL/GenBank/DDBJ whole genome shotgun (WGS) entry which is preliminary data.</text>
</comment>
<dbReference type="Proteomes" id="UP000037784">
    <property type="component" value="Unassembled WGS sequence"/>
</dbReference>
<reference evidence="3" key="2">
    <citation type="submission" date="2015-08" db="EMBL/GenBank/DDBJ databases">
        <title>Draft Genome Sequence of a Heterotrophic Facultative Anaerobic Bacterium Ardenticatena maritima Strain 110S.</title>
        <authorList>
            <person name="Kawaichi S."/>
            <person name="Yoshida T."/>
            <person name="Sako Y."/>
            <person name="Nakamura R."/>
        </authorList>
    </citation>
    <scope>NUCLEOTIDE SEQUENCE [LARGE SCALE GENOMIC DNA]</scope>
    <source>
        <strain evidence="3">110S</strain>
    </source>
</reference>
<accession>A0A0M9UDD5</accession>
<proteinExistence type="predicted"/>
<dbReference type="EMBL" id="BBZA01000201">
    <property type="protein sequence ID" value="GAP63898.1"/>
    <property type="molecule type" value="Genomic_DNA"/>
</dbReference>
<dbReference type="InParanoid" id="A0A0M9UDD5"/>
<name>A0A0M9UDD5_9CHLR</name>
<evidence type="ECO:0000313" key="2">
    <source>
        <dbReference type="EMBL" id="GAP63898.1"/>
    </source>
</evidence>